<accession>A0A7X9RW87</accession>
<organism evidence="1 2">
    <name type="scientific">Flammeovirga aprica JL-4</name>
    <dbReference type="NCBI Taxonomy" id="694437"/>
    <lineage>
        <taxon>Bacteria</taxon>
        <taxon>Pseudomonadati</taxon>
        <taxon>Bacteroidota</taxon>
        <taxon>Cytophagia</taxon>
        <taxon>Cytophagales</taxon>
        <taxon>Flammeovirgaceae</taxon>
        <taxon>Flammeovirga</taxon>
    </lineage>
</organism>
<name>A0A7X9RW87_9BACT</name>
<dbReference type="EMBL" id="JABANE010000050">
    <property type="protein sequence ID" value="NME69862.1"/>
    <property type="molecule type" value="Genomic_DNA"/>
</dbReference>
<sequence>MNLSKAQRIELQSLLEAKVKKTKIAVALGVHLSSIYRELKRNSFNGKYNAIKADQLAKARKKVAGGMSKIKRKTMTRRKNKYELFDDRRFIYWRSDTARVRRCYFFLKEKWSWKTKRYKIRLGWEKIHHYLNDIPLFELLMAHLKNNHLLSAPTHTTASFKQLHYSSNSTLHQYPKRKVA</sequence>
<comment type="caution">
    <text evidence="1">The sequence shown here is derived from an EMBL/GenBank/DDBJ whole genome shotgun (WGS) entry which is preliminary data.</text>
</comment>
<dbReference type="AlphaFoldDB" id="A0A7X9RW87"/>
<evidence type="ECO:0000313" key="2">
    <source>
        <dbReference type="Proteomes" id="UP000576082"/>
    </source>
</evidence>
<proteinExistence type="predicted"/>
<keyword evidence="2" id="KW-1185">Reference proteome</keyword>
<evidence type="ECO:0000313" key="1">
    <source>
        <dbReference type="EMBL" id="NME69862.1"/>
    </source>
</evidence>
<reference evidence="1 2" key="1">
    <citation type="submission" date="2020-04" db="EMBL/GenBank/DDBJ databases">
        <title>Flammeovirga sp. SR4, a novel species isolated from seawater.</title>
        <authorList>
            <person name="Wang X."/>
        </authorList>
    </citation>
    <scope>NUCLEOTIDE SEQUENCE [LARGE SCALE GENOMIC DNA]</scope>
    <source>
        <strain evidence="1 2">ATCC 23126</strain>
    </source>
</reference>
<dbReference type="RefSeq" id="WP_169658116.1">
    <property type="nucleotide sequence ID" value="NZ_JABANE010000050.1"/>
</dbReference>
<protein>
    <submittedName>
        <fullName evidence="1">Helix-turn-helix domain-containing protein</fullName>
    </submittedName>
</protein>
<dbReference type="Proteomes" id="UP000576082">
    <property type="component" value="Unassembled WGS sequence"/>
</dbReference>
<gene>
    <name evidence="1" type="ORF">HHU12_17945</name>
</gene>